<dbReference type="EMBL" id="CACVAU010000085">
    <property type="protein sequence ID" value="CAA6826152.1"/>
    <property type="molecule type" value="Genomic_DNA"/>
</dbReference>
<keyword evidence="2" id="KW-0677">Repeat</keyword>
<protein>
    <submittedName>
        <fullName evidence="7">Uncharacterized protein</fullName>
    </submittedName>
</protein>
<keyword evidence="3" id="KW-0106">Calcium</keyword>
<evidence type="ECO:0000256" key="4">
    <source>
        <dbReference type="SAM" id="SignalP"/>
    </source>
</evidence>
<evidence type="ECO:0000256" key="3">
    <source>
        <dbReference type="ARBA" id="ARBA00022837"/>
    </source>
</evidence>
<proteinExistence type="predicted"/>
<dbReference type="Gene3D" id="2.60.40.2030">
    <property type="match status" value="1"/>
</dbReference>
<keyword evidence="1 4" id="KW-0732">Signal</keyword>
<gene>
    <name evidence="7" type="ORF">HELGO_WM7553</name>
</gene>
<sequence>MKKIYILLISIISFITPLLQAASCESLVTSVMPSGLRTDATNINRASVLSFDYDHKGEMGDFPTPTTLATANEVGTVWGKAYNANNNKLYTAAFLRRHADLSPDGLGAIYEIDVNTQTPTLWMDLNTLSHLGASATLFPYETAANRGLGTPFTPSHDVWAYSRVAKEGIGGLDLSDDYSTMYAMDMTNRQVLEIDVASKTVTNRYAVNDPGCIGGAGNVRPFGVDYINGDIYIGVTCSAETTIDYHDVDAYVMKLNASTFIPVVTNAKGFTWAGYWSDDPYAYGSSCSNFTYALKNAYVPLITNMEIDNNGHMLIGLTSRTGWQFAEGNYVADTSCSNLVTGHASRGFILNATPSGSTWVLNADETWNTDNGDEQHHYKDAIYAHWGSGTSQTFVGGMAKTSCSGQEVVLANLMDPLNHESGGTRFIRTSDAQHETATAMGDTSFATSKSSTTELYHGVGSTWEKSSGMGDIEYLSLPSSNPCDGRSYGINYDSLNNHSAIHEITSIGTTTNSMTTTLLKNDAFPFKSISLTKSLDNKLYAVQSASTLSLGETTPIYSYDPSTPSIQATDTGILLPYPNKNLWWISGGTDPSGNLYFILKDGSYLVKVDLNTSVVTTVWSTWPSTTVQAPGGENFGELSINLPIANTLYYDITFDSTGDALISDADGHYVWKVSNINSSPSVAYQGTLNGMTSISDPQWIQNSSITRLYGSDANTPDGTYYIDTSTWNTTKVGTESFYDMASCDFNMLSPPVSPPVTPMQPFSCNETLYLSNRNLLGTGAEDSGKTWLHSIDRGSNPYTYTAIGSEYLSVADGYNALGYNIQDNFMYALDGNHLLKIDSNATVQDLGVIAGLPAQQLYAGEFDRDGYLYVSGNGSANTELYKIDINSSTVINTINMSSAVRFWDMAIDETGDYFYVMLINNAVYQNDHIAKIHKDTGVISNIGSNKGSMSSYISLVFTDIEGKLFMMSNENGFYNVDTNTGEMYNISNTQDLTIYNDGTSCPDANITLPLMIGVDTNVIKYEGDTGLTDFVFRINFNKPAPINSGFSYTISDGTATLADNDYLNQSVNIVLMAGTTEANITVKVQTDTKMEENENFYLTLYNPLNLTILNAVGMGTILNDDVVSFNVERTNSNTTDNMTQDRKEALYTQISGRDFNYAVVTYDKNTSNNLEEAIEDITVKVELLDINNSDKVLYEEYLYFTDAVPSSRLDRTLVNDLLIPSAHRDMRYHISYILDINGSIVKGQYDNAMDYQNMKSLYFENTNTSRDNFAIRPEKFNIQILDGLMLRKNSNDGDNTAIQLAAGYDYDLNITAMNMTTNIQALDYNTSTTRILTFRSSGNCHDESNNSSNEIFQDGQNNMSLFEHQNVGLYHLSLQDTEWTRVDSNKTISDCILDSNNTSANSNALSGCYLVSNSAINTHFYPYQFDINFTMNNLPDSGHDDFLYMYTLSNTNNNYAIQFEGNITAQSEDNITTTNFTNSCVAENVNLTLDANSLSEDGNNTLLLTSPSPIRTRTDVKLSRLINFNSDSNSSLLEVNNNLDYIRNNTLITADKFLDANHGRLYLDMRYNINKNLSETINPIQISFENIEVNSSDSNSIANDRINVTSNIHTPKGIQSLNSSLRDFYFTQVSSDKVMYPKINFNNTQIVRTPLNVDIFCDKNMSYCQKTNIFKHTDTSSLNRSNQGWYLSLDHNLSTDGKIQNLNPNSVTVTVNPSSNIDLTKGRNGLVINTFNNCNNSNDVIMVEIVPDTVLLYNSDISKAGRPEYSLSCTNTQSSLSGIGETSHILNNTANDKQVQKMTW</sequence>
<dbReference type="InterPro" id="IPR038081">
    <property type="entry name" value="CalX-like_sf"/>
</dbReference>
<evidence type="ECO:0000313" key="7">
    <source>
        <dbReference type="EMBL" id="CAA6826152.1"/>
    </source>
</evidence>
<reference evidence="7" key="1">
    <citation type="submission" date="2020-01" db="EMBL/GenBank/DDBJ databases">
        <authorList>
            <person name="Meier V. D."/>
            <person name="Meier V D."/>
        </authorList>
    </citation>
    <scope>NUCLEOTIDE SEQUENCE</scope>
    <source>
        <strain evidence="7">HLG_WM_MAG_05</strain>
    </source>
</reference>
<dbReference type="Pfam" id="PF21959">
    <property type="entry name" value="DUF6923"/>
    <property type="match status" value="1"/>
</dbReference>
<feature type="domain" description="DUF6923" evidence="6">
    <location>
        <begin position="785"/>
        <end position="1002"/>
    </location>
</feature>
<evidence type="ECO:0000259" key="6">
    <source>
        <dbReference type="Pfam" id="PF21959"/>
    </source>
</evidence>
<accession>A0A6S6TZU4</accession>
<dbReference type="SUPFAM" id="SSF101898">
    <property type="entry name" value="NHL repeat"/>
    <property type="match status" value="1"/>
</dbReference>
<dbReference type="Pfam" id="PF03160">
    <property type="entry name" value="Calx-beta"/>
    <property type="match status" value="1"/>
</dbReference>
<dbReference type="InterPro" id="IPR003644">
    <property type="entry name" value="Calx_beta"/>
</dbReference>
<evidence type="ECO:0000256" key="2">
    <source>
        <dbReference type="ARBA" id="ARBA00022737"/>
    </source>
</evidence>
<name>A0A6S6TZU4_9BACT</name>
<organism evidence="7">
    <name type="scientific">uncultured Sulfurovum sp</name>
    <dbReference type="NCBI Taxonomy" id="269237"/>
    <lineage>
        <taxon>Bacteria</taxon>
        <taxon>Pseudomonadati</taxon>
        <taxon>Campylobacterota</taxon>
        <taxon>Epsilonproteobacteria</taxon>
        <taxon>Campylobacterales</taxon>
        <taxon>Sulfurovaceae</taxon>
        <taxon>Sulfurovum</taxon>
        <taxon>environmental samples</taxon>
    </lineage>
</organism>
<dbReference type="SUPFAM" id="SSF141072">
    <property type="entry name" value="CalX-like"/>
    <property type="match status" value="1"/>
</dbReference>
<dbReference type="SUPFAM" id="SSF63829">
    <property type="entry name" value="Calcium-dependent phosphotriesterase"/>
    <property type="match status" value="1"/>
</dbReference>
<dbReference type="InterPro" id="IPR054215">
    <property type="entry name" value="DUF6923"/>
</dbReference>
<evidence type="ECO:0000256" key="1">
    <source>
        <dbReference type="ARBA" id="ARBA00022729"/>
    </source>
</evidence>
<feature type="domain" description="Calx-beta" evidence="5">
    <location>
        <begin position="1040"/>
        <end position="1104"/>
    </location>
</feature>
<dbReference type="GO" id="GO:0007154">
    <property type="term" value="P:cell communication"/>
    <property type="evidence" value="ECO:0007669"/>
    <property type="project" value="InterPro"/>
</dbReference>
<dbReference type="GO" id="GO:0016020">
    <property type="term" value="C:membrane"/>
    <property type="evidence" value="ECO:0007669"/>
    <property type="project" value="InterPro"/>
</dbReference>
<feature type="signal peptide" evidence="4">
    <location>
        <begin position="1"/>
        <end position="21"/>
    </location>
</feature>
<evidence type="ECO:0000259" key="5">
    <source>
        <dbReference type="Pfam" id="PF03160"/>
    </source>
</evidence>
<dbReference type="SUPFAM" id="SSF63825">
    <property type="entry name" value="YWTD domain"/>
    <property type="match status" value="1"/>
</dbReference>
<feature type="chain" id="PRO_5027879854" evidence="4">
    <location>
        <begin position="22"/>
        <end position="1800"/>
    </location>
</feature>